<evidence type="ECO:0008006" key="6">
    <source>
        <dbReference type="Google" id="ProtNLM"/>
    </source>
</evidence>
<keyword evidence="3" id="KW-0812">Transmembrane</keyword>
<reference evidence="4 5" key="1">
    <citation type="submission" date="2019-01" db="EMBL/GenBank/DDBJ databases">
        <title>The draft genome of Rhizobium sp. 24NR.</title>
        <authorList>
            <person name="Liu L."/>
            <person name="Liang L."/>
            <person name="Shi S."/>
            <person name="Xu L."/>
            <person name="Wang X."/>
            <person name="Li L."/>
            <person name="Zhang X."/>
        </authorList>
    </citation>
    <scope>NUCLEOTIDE SEQUENCE [LARGE SCALE GENOMIC DNA]</scope>
    <source>
        <strain evidence="4 5">24NR</strain>
    </source>
</reference>
<keyword evidence="1" id="KW-0175">Coiled coil</keyword>
<feature type="coiled-coil region" evidence="1">
    <location>
        <begin position="214"/>
        <end position="248"/>
    </location>
</feature>
<dbReference type="Proteomes" id="UP000287687">
    <property type="component" value="Unassembled WGS sequence"/>
</dbReference>
<gene>
    <name evidence="4" type="ORF">EPK99_15355</name>
</gene>
<evidence type="ECO:0000256" key="1">
    <source>
        <dbReference type="SAM" id="Coils"/>
    </source>
</evidence>
<organism evidence="4 5">
    <name type="scientific">Neorhizobium lilium</name>
    <dbReference type="NCBI Taxonomy" id="2503024"/>
    <lineage>
        <taxon>Bacteria</taxon>
        <taxon>Pseudomonadati</taxon>
        <taxon>Pseudomonadota</taxon>
        <taxon>Alphaproteobacteria</taxon>
        <taxon>Hyphomicrobiales</taxon>
        <taxon>Rhizobiaceae</taxon>
        <taxon>Rhizobium/Agrobacterium group</taxon>
        <taxon>Neorhizobium</taxon>
    </lineage>
</organism>
<evidence type="ECO:0000256" key="2">
    <source>
        <dbReference type="SAM" id="MobiDB-lite"/>
    </source>
</evidence>
<keyword evidence="3" id="KW-1133">Transmembrane helix</keyword>
<evidence type="ECO:0000313" key="5">
    <source>
        <dbReference type="Proteomes" id="UP000287687"/>
    </source>
</evidence>
<keyword evidence="5" id="KW-1185">Reference proteome</keyword>
<dbReference type="RefSeq" id="WP_128443951.1">
    <property type="nucleotide sequence ID" value="NZ_SBIP01000003.1"/>
</dbReference>
<proteinExistence type="predicted"/>
<evidence type="ECO:0000313" key="4">
    <source>
        <dbReference type="EMBL" id="RWX77037.1"/>
    </source>
</evidence>
<sequence>MDKLETISGRGNEGSAGEAPLRPGSPRATSMVIGFCALLGGLLPFVFQPESVSRYVAETQARVQTVDDAAVTNAIAGLKSKQSLDNLIHSLDLTHDDNFAPHSPGFVQVVSDIVSGGGMTIAQGEAQIRDRLAEAIAVTYDRGSRLVRVSVTAGEAGKANKLADTLSGMFSDGLTYAAGRTDPALEGLRQALERAEAALSGFLSHMDEKRVIELRQFRSDKETLAAQIAQAEADLAALSRKATQASSMTEDDVFARPLPDNVEFTGLEYQRQRQVQAKLTVDQLSANLGPRHPRLLAAQAALDEVRKDMQQAIRQLVSSLQREQAEAVKQLAEMKARRDGMAADKDKADGAERLASLETAVDEARNNYLQGQQNGAVTPAKPAAPAVQFVKPAVVRRADTAATIPWLWCAAGAGLGFAAASAVVVSFRRRRDAFAEEQHVAETEADLDWMQDVDLLADDINTGEEPEPVRQHWPERAHSAAIEPIVSDTWPLVAANDRSLVDQINDVLMANRRPVAEVKLPPLVAAVMAGGLGSVETKRPAAASPVEDDPKDEQDIVALRREMSELRDKLRFYSERRFTGRG</sequence>
<feature type="transmembrane region" description="Helical" evidence="3">
    <location>
        <begin position="405"/>
        <end position="427"/>
    </location>
</feature>
<dbReference type="AlphaFoldDB" id="A0A3S3S549"/>
<feature type="coiled-coil region" evidence="1">
    <location>
        <begin position="295"/>
        <end position="374"/>
    </location>
</feature>
<comment type="caution">
    <text evidence="4">The sequence shown here is derived from an EMBL/GenBank/DDBJ whole genome shotgun (WGS) entry which is preliminary data.</text>
</comment>
<dbReference type="OrthoDB" id="8404455at2"/>
<feature type="region of interest" description="Disordered" evidence="2">
    <location>
        <begin position="1"/>
        <end position="23"/>
    </location>
</feature>
<dbReference type="PANTHER" id="PTHR32309">
    <property type="entry name" value="TYROSINE-PROTEIN KINASE"/>
    <property type="match status" value="1"/>
</dbReference>
<protein>
    <recommendedName>
        <fullName evidence="6">Succinoglycan biosynthesis transport protein</fullName>
    </recommendedName>
</protein>
<dbReference type="EMBL" id="SBIP01000003">
    <property type="protein sequence ID" value="RWX77037.1"/>
    <property type="molecule type" value="Genomic_DNA"/>
</dbReference>
<dbReference type="PANTHER" id="PTHR32309:SF31">
    <property type="entry name" value="CAPSULAR EXOPOLYSACCHARIDE FAMILY"/>
    <property type="match status" value="1"/>
</dbReference>
<dbReference type="InterPro" id="IPR050445">
    <property type="entry name" value="Bact_polysacc_biosynth/exp"/>
</dbReference>
<accession>A0A3S3S549</accession>
<evidence type="ECO:0000256" key="3">
    <source>
        <dbReference type="SAM" id="Phobius"/>
    </source>
</evidence>
<name>A0A3S3S549_9HYPH</name>
<keyword evidence="3" id="KW-0472">Membrane</keyword>